<keyword evidence="2" id="KW-1185">Reference proteome</keyword>
<dbReference type="AlphaFoldDB" id="A0A0X8JJH8"/>
<protein>
    <submittedName>
        <fullName evidence="1">Uncharacterized protein</fullName>
    </submittedName>
</protein>
<organism evidence="1 2">
    <name type="scientific">Desulfovibrio fairfieldensis</name>
    <dbReference type="NCBI Taxonomy" id="44742"/>
    <lineage>
        <taxon>Bacteria</taxon>
        <taxon>Pseudomonadati</taxon>
        <taxon>Thermodesulfobacteriota</taxon>
        <taxon>Desulfovibrionia</taxon>
        <taxon>Desulfovibrionales</taxon>
        <taxon>Desulfovibrionaceae</taxon>
        <taxon>Desulfovibrio</taxon>
    </lineage>
</organism>
<name>A0A0X8JJH8_9BACT</name>
<evidence type="ECO:0000313" key="1">
    <source>
        <dbReference type="EMBL" id="AMD89917.1"/>
    </source>
</evidence>
<sequence>MIKTVPLVQMFFTPRPFCYKGIHNSRGEMAFLQRNAYPLHTVGGFEFVPMYPPGFVQLYMIEYYPDIGLQ</sequence>
<dbReference type="Proteomes" id="UP000069241">
    <property type="component" value="Chromosome"/>
</dbReference>
<evidence type="ECO:0000313" key="2">
    <source>
        <dbReference type="Proteomes" id="UP000069241"/>
    </source>
</evidence>
<dbReference type="EMBL" id="CP014229">
    <property type="protein sequence ID" value="AMD89917.1"/>
    <property type="molecule type" value="Genomic_DNA"/>
</dbReference>
<proteinExistence type="predicted"/>
<reference evidence="2" key="1">
    <citation type="submission" date="2016-02" db="EMBL/GenBank/DDBJ databases">
        <authorList>
            <person name="Holder M.E."/>
            <person name="Ajami N.J."/>
            <person name="Petrosino J.F."/>
        </authorList>
    </citation>
    <scope>NUCLEOTIDE SEQUENCE [LARGE SCALE GENOMIC DNA]</scope>
    <source>
        <strain evidence="2">CCUG 45958</strain>
    </source>
</reference>
<dbReference type="KEGG" id="dfi:AXF13_07185"/>
<gene>
    <name evidence="1" type="ORF">AXF13_07185</name>
</gene>
<accession>A0A0X8JJH8</accession>